<keyword evidence="4" id="KW-0547">Nucleotide-binding</keyword>
<keyword evidence="11" id="KW-1185">Reference proteome</keyword>
<reference evidence="10 11" key="1">
    <citation type="submission" date="2024-02" db="EMBL/GenBank/DDBJ databases">
        <title>Discinaceae phylogenomics.</title>
        <authorList>
            <person name="Dirks A.C."/>
            <person name="James T.Y."/>
        </authorList>
    </citation>
    <scope>NUCLEOTIDE SEQUENCE [LARGE SCALE GENOMIC DNA]</scope>
    <source>
        <strain evidence="10 11">ACD0624</strain>
    </source>
</reference>
<evidence type="ECO:0000256" key="3">
    <source>
        <dbReference type="ARBA" id="ARBA00022679"/>
    </source>
</evidence>
<evidence type="ECO:0000313" key="10">
    <source>
        <dbReference type="EMBL" id="KAL0636725.1"/>
    </source>
</evidence>
<dbReference type="Gene3D" id="3.30.200.20">
    <property type="entry name" value="Phosphorylase Kinase, domain 1"/>
    <property type="match status" value="1"/>
</dbReference>
<dbReference type="PANTHER" id="PTHR47634">
    <property type="entry name" value="PROTEIN KINASE DOMAIN-CONTAINING PROTEIN-RELATED"/>
    <property type="match status" value="1"/>
</dbReference>
<evidence type="ECO:0000256" key="7">
    <source>
        <dbReference type="ARBA" id="ARBA00047899"/>
    </source>
</evidence>
<evidence type="ECO:0000313" key="11">
    <source>
        <dbReference type="Proteomes" id="UP001447188"/>
    </source>
</evidence>
<evidence type="ECO:0000256" key="6">
    <source>
        <dbReference type="ARBA" id="ARBA00022840"/>
    </source>
</evidence>
<protein>
    <recommendedName>
        <fullName evidence="1">non-specific serine/threonine protein kinase</fullName>
        <ecNumber evidence="1">2.7.11.1</ecNumber>
    </recommendedName>
</protein>
<dbReference type="PANTHER" id="PTHR47634:SF9">
    <property type="entry name" value="PROTEIN KINASE DOMAIN-CONTAINING PROTEIN-RELATED"/>
    <property type="match status" value="1"/>
</dbReference>
<evidence type="ECO:0000256" key="8">
    <source>
        <dbReference type="ARBA" id="ARBA00048679"/>
    </source>
</evidence>
<dbReference type="InterPro" id="IPR051334">
    <property type="entry name" value="SRPK"/>
</dbReference>
<sequence length="184" mass="20062">MAAIGLCTNAAMIITAGASRIGVAVESQVLHRLSHILKPIPRDDDSGSEFSLKILDEFEIQGPNGNHRCIVTEPLGPSLYSVFDVLGGGRLPLDIGRKIAVQVAKGLSYLHTRGVHGDLHLGNILLRIPGLDLWSPRKSTSISETPKRSKSGDSTGKNLPLHLLRRYQTTWSALHLHTNSYRFA</sequence>
<keyword evidence="5" id="KW-0418">Kinase</keyword>
<dbReference type="InterPro" id="IPR011009">
    <property type="entry name" value="Kinase-like_dom_sf"/>
</dbReference>
<feature type="region of interest" description="Disordered" evidence="9">
    <location>
        <begin position="138"/>
        <end position="157"/>
    </location>
</feature>
<dbReference type="Gene3D" id="1.10.510.10">
    <property type="entry name" value="Transferase(Phosphotransferase) domain 1"/>
    <property type="match status" value="1"/>
</dbReference>
<organism evidence="10 11">
    <name type="scientific">Discina gigas</name>
    <dbReference type="NCBI Taxonomy" id="1032678"/>
    <lineage>
        <taxon>Eukaryota</taxon>
        <taxon>Fungi</taxon>
        <taxon>Dikarya</taxon>
        <taxon>Ascomycota</taxon>
        <taxon>Pezizomycotina</taxon>
        <taxon>Pezizomycetes</taxon>
        <taxon>Pezizales</taxon>
        <taxon>Discinaceae</taxon>
        <taxon>Discina</taxon>
    </lineage>
</organism>
<proteinExistence type="predicted"/>
<comment type="catalytic activity">
    <reaction evidence="8">
        <text>L-seryl-[protein] + ATP = O-phospho-L-seryl-[protein] + ADP + H(+)</text>
        <dbReference type="Rhea" id="RHEA:17989"/>
        <dbReference type="Rhea" id="RHEA-COMP:9863"/>
        <dbReference type="Rhea" id="RHEA-COMP:11604"/>
        <dbReference type="ChEBI" id="CHEBI:15378"/>
        <dbReference type="ChEBI" id="CHEBI:29999"/>
        <dbReference type="ChEBI" id="CHEBI:30616"/>
        <dbReference type="ChEBI" id="CHEBI:83421"/>
        <dbReference type="ChEBI" id="CHEBI:456216"/>
        <dbReference type="EC" id="2.7.11.1"/>
    </reaction>
</comment>
<dbReference type="Proteomes" id="UP001447188">
    <property type="component" value="Unassembled WGS sequence"/>
</dbReference>
<accession>A0ABR3GLC5</accession>
<keyword evidence="2" id="KW-0723">Serine/threonine-protein kinase</keyword>
<keyword evidence="6" id="KW-0067">ATP-binding</keyword>
<evidence type="ECO:0000256" key="2">
    <source>
        <dbReference type="ARBA" id="ARBA00022527"/>
    </source>
</evidence>
<keyword evidence="3" id="KW-0808">Transferase</keyword>
<evidence type="ECO:0000256" key="9">
    <source>
        <dbReference type="SAM" id="MobiDB-lite"/>
    </source>
</evidence>
<evidence type="ECO:0000256" key="4">
    <source>
        <dbReference type="ARBA" id="ARBA00022741"/>
    </source>
</evidence>
<dbReference type="EMBL" id="JBBBZM010000045">
    <property type="protein sequence ID" value="KAL0636725.1"/>
    <property type="molecule type" value="Genomic_DNA"/>
</dbReference>
<name>A0ABR3GLC5_9PEZI</name>
<evidence type="ECO:0000256" key="5">
    <source>
        <dbReference type="ARBA" id="ARBA00022777"/>
    </source>
</evidence>
<dbReference type="EC" id="2.7.11.1" evidence="1"/>
<comment type="caution">
    <text evidence="10">The sequence shown here is derived from an EMBL/GenBank/DDBJ whole genome shotgun (WGS) entry which is preliminary data.</text>
</comment>
<evidence type="ECO:0000256" key="1">
    <source>
        <dbReference type="ARBA" id="ARBA00012513"/>
    </source>
</evidence>
<comment type="catalytic activity">
    <reaction evidence="7">
        <text>L-threonyl-[protein] + ATP = O-phospho-L-threonyl-[protein] + ADP + H(+)</text>
        <dbReference type="Rhea" id="RHEA:46608"/>
        <dbReference type="Rhea" id="RHEA-COMP:11060"/>
        <dbReference type="Rhea" id="RHEA-COMP:11605"/>
        <dbReference type="ChEBI" id="CHEBI:15378"/>
        <dbReference type="ChEBI" id="CHEBI:30013"/>
        <dbReference type="ChEBI" id="CHEBI:30616"/>
        <dbReference type="ChEBI" id="CHEBI:61977"/>
        <dbReference type="ChEBI" id="CHEBI:456216"/>
        <dbReference type="EC" id="2.7.11.1"/>
    </reaction>
</comment>
<gene>
    <name evidence="10" type="ORF">Q9L58_004333</name>
</gene>
<dbReference type="SUPFAM" id="SSF56112">
    <property type="entry name" value="Protein kinase-like (PK-like)"/>
    <property type="match status" value="1"/>
</dbReference>